<feature type="non-terminal residue" evidence="1">
    <location>
        <position position="1"/>
    </location>
</feature>
<dbReference type="SUPFAM" id="SSF52047">
    <property type="entry name" value="RNI-like"/>
    <property type="match status" value="1"/>
</dbReference>
<gene>
    <name evidence="1" type="ORF">M378DRAFT_621198</name>
</gene>
<dbReference type="InParanoid" id="A0A0C2X7S5"/>
<keyword evidence="2" id="KW-1185">Reference proteome</keyword>
<dbReference type="EMBL" id="KN818224">
    <property type="protein sequence ID" value="KIL70397.1"/>
    <property type="molecule type" value="Genomic_DNA"/>
</dbReference>
<protein>
    <submittedName>
        <fullName evidence="1">Uncharacterized protein</fullName>
    </submittedName>
</protein>
<organism evidence="1 2">
    <name type="scientific">Amanita muscaria (strain Koide BX008)</name>
    <dbReference type="NCBI Taxonomy" id="946122"/>
    <lineage>
        <taxon>Eukaryota</taxon>
        <taxon>Fungi</taxon>
        <taxon>Dikarya</taxon>
        <taxon>Basidiomycota</taxon>
        <taxon>Agaricomycotina</taxon>
        <taxon>Agaricomycetes</taxon>
        <taxon>Agaricomycetidae</taxon>
        <taxon>Agaricales</taxon>
        <taxon>Pluteineae</taxon>
        <taxon>Amanitaceae</taxon>
        <taxon>Amanita</taxon>
    </lineage>
</organism>
<dbReference type="HOGENOM" id="CLU_1237563_0_0_1"/>
<evidence type="ECO:0000313" key="1">
    <source>
        <dbReference type="EMBL" id="KIL70397.1"/>
    </source>
</evidence>
<proteinExistence type="predicted"/>
<name>A0A0C2X7S5_AMAMK</name>
<evidence type="ECO:0000313" key="2">
    <source>
        <dbReference type="Proteomes" id="UP000054549"/>
    </source>
</evidence>
<reference evidence="1 2" key="1">
    <citation type="submission" date="2014-04" db="EMBL/GenBank/DDBJ databases">
        <title>Evolutionary Origins and Diversification of the Mycorrhizal Mutualists.</title>
        <authorList>
            <consortium name="DOE Joint Genome Institute"/>
            <consortium name="Mycorrhizal Genomics Consortium"/>
            <person name="Kohler A."/>
            <person name="Kuo A."/>
            <person name="Nagy L.G."/>
            <person name="Floudas D."/>
            <person name="Copeland A."/>
            <person name="Barry K.W."/>
            <person name="Cichocki N."/>
            <person name="Veneault-Fourrey C."/>
            <person name="LaButti K."/>
            <person name="Lindquist E.A."/>
            <person name="Lipzen A."/>
            <person name="Lundell T."/>
            <person name="Morin E."/>
            <person name="Murat C."/>
            <person name="Riley R."/>
            <person name="Ohm R."/>
            <person name="Sun H."/>
            <person name="Tunlid A."/>
            <person name="Henrissat B."/>
            <person name="Grigoriev I.V."/>
            <person name="Hibbett D.S."/>
            <person name="Martin F."/>
        </authorList>
    </citation>
    <scope>NUCLEOTIDE SEQUENCE [LARGE SCALE GENOMIC DNA]</scope>
    <source>
        <strain evidence="1 2">Koide BX008</strain>
    </source>
</reference>
<dbReference type="AlphaFoldDB" id="A0A0C2X7S5"/>
<accession>A0A0C2X7S5</accession>
<sequence>DFKTRLDVLSEIVNLKELSIYGTYSIENIGYDKQVILSRLTRLSVSGTAALKYLRAPALARLSIGASETEFFSAIVGSFFHRSGCNLQQLETRTSLSDFMELVGYTPDLQHLHIGHLIDIVTALQILTAADSRIPPLRHLQSLRLDDLIYSEELHRQLCTFVKSRSRQVEFEGEMIVEKLRTLVVLQRYIQDWKFRTELEKVCEECGIQLRYFEPTDDIPDRWW</sequence>
<dbReference type="Proteomes" id="UP000054549">
    <property type="component" value="Unassembled WGS sequence"/>
</dbReference>